<dbReference type="Gene3D" id="3.40.50.11350">
    <property type="match status" value="1"/>
</dbReference>
<dbReference type="AlphaFoldDB" id="A0A7S9KZW2"/>
<evidence type="ECO:0000313" key="2">
    <source>
        <dbReference type="Proteomes" id="UP000594759"/>
    </source>
</evidence>
<dbReference type="Proteomes" id="UP000594759">
    <property type="component" value="Chromosome"/>
</dbReference>
<protein>
    <recommendedName>
        <fullName evidence="3">Glycosyl transferase family 11</fullName>
    </recommendedName>
</protein>
<dbReference type="RefSeq" id="WP_196099390.1">
    <property type="nucleotide sequence ID" value="NZ_CP064939.1"/>
</dbReference>
<dbReference type="KEGG" id="pex:IZT61_01190"/>
<reference evidence="1 2" key="1">
    <citation type="submission" date="2020-11" db="EMBL/GenBank/DDBJ databases">
        <title>Pedobacter endophytica, an endophytic bacteria isolated form Carex pumila.</title>
        <authorList>
            <person name="Peng Y."/>
            <person name="Jiang L."/>
            <person name="Lee J."/>
        </authorList>
    </citation>
    <scope>NUCLEOTIDE SEQUENCE [LARGE SCALE GENOMIC DNA]</scope>
    <source>
        <strain evidence="1 2">JBR3-12</strain>
    </source>
</reference>
<keyword evidence="2" id="KW-1185">Reference proteome</keyword>
<gene>
    <name evidence="1" type="ORF">IZT61_01190</name>
</gene>
<name>A0A7S9KZW2_9SPHI</name>
<sequence length="282" mass="31744">MKTVILEPLGGLANRIRAVESAYNFSIANNSKLIVVWEQNGWLNATYEDCFESLPNVEVINLNYNGTSVASKVKRRLLDGYKYYLKKRYTSSAIGDAQIEELFDKLGANPQAIKASVDSAVNGKGIYIKCCYEFYPNLNNLNLSIKHSIRAFASDFLKKNQCDIGIHIRRTDHVEAISNSPLHLFKDQISNALAQWPDYKFYLSTDSAEVAQELQTQFKDKLVTGVSDRRRDSTEGIRSALLDLYCLGSCKEIWGSDKSSFSDRAARMNKIPLKIISLQTSS</sequence>
<evidence type="ECO:0000313" key="1">
    <source>
        <dbReference type="EMBL" id="QPH39932.1"/>
    </source>
</evidence>
<organism evidence="1 2">
    <name type="scientific">Pedobacter endophyticus</name>
    <dbReference type="NCBI Taxonomy" id="2789740"/>
    <lineage>
        <taxon>Bacteria</taxon>
        <taxon>Pseudomonadati</taxon>
        <taxon>Bacteroidota</taxon>
        <taxon>Sphingobacteriia</taxon>
        <taxon>Sphingobacteriales</taxon>
        <taxon>Sphingobacteriaceae</taxon>
        <taxon>Pedobacter</taxon>
    </lineage>
</organism>
<proteinExistence type="predicted"/>
<accession>A0A7S9KZW2</accession>
<evidence type="ECO:0008006" key="3">
    <source>
        <dbReference type="Google" id="ProtNLM"/>
    </source>
</evidence>
<dbReference type="EMBL" id="CP064939">
    <property type="protein sequence ID" value="QPH39932.1"/>
    <property type="molecule type" value="Genomic_DNA"/>
</dbReference>